<keyword evidence="1" id="KW-1133">Transmembrane helix</keyword>
<keyword evidence="1" id="KW-0812">Transmembrane</keyword>
<reference evidence="2 3" key="1">
    <citation type="submission" date="2016-11" db="EMBL/GenBank/DDBJ databases">
        <title>Mixed transmission modes and dynamic genome evolution in an obligate animal-bacterial symbiosis.</title>
        <authorList>
            <person name="Russell S.L."/>
            <person name="Corbett-Detig R.B."/>
            <person name="Cavanaugh C.M."/>
        </authorList>
    </citation>
    <scope>NUCLEOTIDE SEQUENCE [LARGE SCALE GENOMIC DNA]</scope>
    <source>
        <strain evidence="2">Se-Cadez</strain>
    </source>
</reference>
<evidence type="ECO:0008006" key="4">
    <source>
        <dbReference type="Google" id="ProtNLM"/>
    </source>
</evidence>
<dbReference type="PANTHER" id="PTHR32063:SF16">
    <property type="entry name" value="CATION EFFLUX SYSTEM (ACRB_ACRD_ACRF FAMILY)"/>
    <property type="match status" value="1"/>
</dbReference>
<dbReference type="PANTHER" id="PTHR32063">
    <property type="match status" value="1"/>
</dbReference>
<dbReference type="OrthoDB" id="9758297at2"/>
<evidence type="ECO:0000313" key="3">
    <source>
        <dbReference type="Proteomes" id="UP000190896"/>
    </source>
</evidence>
<evidence type="ECO:0000256" key="1">
    <source>
        <dbReference type="SAM" id="Phobius"/>
    </source>
</evidence>
<evidence type="ECO:0000313" key="2">
    <source>
        <dbReference type="EMBL" id="OOZ35967.1"/>
    </source>
</evidence>
<dbReference type="AlphaFoldDB" id="A0A1T2KSY8"/>
<dbReference type="Proteomes" id="UP000190896">
    <property type="component" value="Unassembled WGS sequence"/>
</dbReference>
<protein>
    <recommendedName>
        <fullName evidence="4">Acriflavin resistance protein</fullName>
    </recommendedName>
</protein>
<accession>A0A1T2KSY8</accession>
<keyword evidence="3" id="KW-1185">Reference proteome</keyword>
<dbReference type="Gene3D" id="3.30.70.1440">
    <property type="entry name" value="Multidrug efflux transporter AcrB pore domain"/>
    <property type="match status" value="1"/>
</dbReference>
<dbReference type="GO" id="GO:0005886">
    <property type="term" value="C:plasma membrane"/>
    <property type="evidence" value="ECO:0007669"/>
    <property type="project" value="TreeGrafter"/>
</dbReference>
<feature type="transmembrane region" description="Helical" evidence="1">
    <location>
        <begin position="60"/>
        <end position="80"/>
    </location>
</feature>
<gene>
    <name evidence="2" type="ORF">BOW51_09515</name>
</gene>
<keyword evidence="1" id="KW-0472">Membrane</keyword>
<organism evidence="2 3">
    <name type="scientific">Solemya velesiana gill symbiont</name>
    <dbReference type="NCBI Taxonomy" id="1918948"/>
    <lineage>
        <taxon>Bacteria</taxon>
        <taxon>Pseudomonadati</taxon>
        <taxon>Pseudomonadota</taxon>
        <taxon>Gammaproteobacteria</taxon>
        <taxon>sulfur-oxidizing symbionts</taxon>
    </lineage>
</organism>
<name>A0A1T2KSY8_9GAMM</name>
<dbReference type="SUPFAM" id="SSF82866">
    <property type="entry name" value="Multidrug efflux transporter AcrB transmembrane domain"/>
    <property type="match status" value="1"/>
</dbReference>
<dbReference type="Pfam" id="PF00873">
    <property type="entry name" value="ACR_tran"/>
    <property type="match status" value="1"/>
</dbReference>
<dbReference type="EMBL" id="MPRJ01000063">
    <property type="protein sequence ID" value="OOZ35967.1"/>
    <property type="molecule type" value="Genomic_DNA"/>
</dbReference>
<feature type="transmembrane region" description="Helical" evidence="1">
    <location>
        <begin position="161"/>
        <end position="182"/>
    </location>
</feature>
<proteinExistence type="predicted"/>
<comment type="caution">
    <text evidence="2">The sequence shown here is derived from an EMBL/GenBank/DDBJ whole genome shotgun (WGS) entry which is preliminary data.</text>
</comment>
<feature type="transmembrane region" description="Helical" evidence="1">
    <location>
        <begin position="135"/>
        <end position="155"/>
    </location>
</feature>
<dbReference type="RefSeq" id="WP_078487782.1">
    <property type="nucleotide sequence ID" value="NZ_MPRJ01000063.1"/>
</dbReference>
<sequence length="201" mass="21626">MISGTLAGAPEESGISAFERSGEWVVTYETFRDLGLAFAAALVLIYILLVWESGNFIQPAIIMAPIPLTLIGIIPGHWVLGAEFTATSMIGFIALAGIEVRNYILLVDFAKNEMHRGRVVSEAVMMAGQIRMRPIWVIDLTMMAGAFAILFDPIFQGMAISLLFGPIVATSLTLIVVPLGCISASKAFCDTKESKVVEAAD</sequence>
<feature type="transmembrane region" description="Helical" evidence="1">
    <location>
        <begin position="34"/>
        <end position="51"/>
    </location>
</feature>
<dbReference type="InterPro" id="IPR001036">
    <property type="entry name" value="Acrflvin-R"/>
</dbReference>
<feature type="transmembrane region" description="Helical" evidence="1">
    <location>
        <begin position="86"/>
        <end position="106"/>
    </location>
</feature>
<dbReference type="GO" id="GO:0042910">
    <property type="term" value="F:xenobiotic transmembrane transporter activity"/>
    <property type="evidence" value="ECO:0007669"/>
    <property type="project" value="TreeGrafter"/>
</dbReference>
<dbReference type="Gene3D" id="1.20.1640.10">
    <property type="entry name" value="Multidrug efflux transporter AcrB transmembrane domain"/>
    <property type="match status" value="1"/>
</dbReference>